<proteinExistence type="predicted"/>
<evidence type="ECO:0000313" key="1">
    <source>
        <dbReference type="EMBL" id="PKI68133.1"/>
    </source>
</evidence>
<dbReference type="EMBL" id="PGOL01000570">
    <property type="protein sequence ID" value="PKI68133.1"/>
    <property type="molecule type" value="Genomic_DNA"/>
</dbReference>
<dbReference type="Proteomes" id="UP000233551">
    <property type="component" value="Unassembled WGS sequence"/>
</dbReference>
<organism evidence="1 2">
    <name type="scientific">Punica granatum</name>
    <name type="common">Pomegranate</name>
    <dbReference type="NCBI Taxonomy" id="22663"/>
    <lineage>
        <taxon>Eukaryota</taxon>
        <taxon>Viridiplantae</taxon>
        <taxon>Streptophyta</taxon>
        <taxon>Embryophyta</taxon>
        <taxon>Tracheophyta</taxon>
        <taxon>Spermatophyta</taxon>
        <taxon>Magnoliopsida</taxon>
        <taxon>eudicotyledons</taxon>
        <taxon>Gunneridae</taxon>
        <taxon>Pentapetalae</taxon>
        <taxon>rosids</taxon>
        <taxon>malvids</taxon>
        <taxon>Myrtales</taxon>
        <taxon>Lythraceae</taxon>
        <taxon>Punica</taxon>
    </lineage>
</organism>
<name>A0A2I0KIW9_PUNGR</name>
<reference evidence="1 2" key="1">
    <citation type="submission" date="2017-11" db="EMBL/GenBank/DDBJ databases">
        <title>De-novo sequencing of pomegranate (Punica granatum L.) genome.</title>
        <authorList>
            <person name="Akparov Z."/>
            <person name="Amiraslanov A."/>
            <person name="Hajiyeva S."/>
            <person name="Abbasov M."/>
            <person name="Kaur K."/>
            <person name="Hamwieh A."/>
            <person name="Solovyev V."/>
            <person name="Salamov A."/>
            <person name="Braich B."/>
            <person name="Kosarev P."/>
            <person name="Mahmoud A."/>
            <person name="Hajiyev E."/>
            <person name="Babayeva S."/>
            <person name="Izzatullayeva V."/>
            <person name="Mammadov A."/>
            <person name="Mammadov A."/>
            <person name="Sharifova S."/>
            <person name="Ojaghi J."/>
            <person name="Eynullazada K."/>
            <person name="Bayramov B."/>
            <person name="Abdulazimova A."/>
            <person name="Shahmuradov I."/>
        </authorList>
    </citation>
    <scope>NUCLEOTIDE SEQUENCE [LARGE SCALE GENOMIC DNA]</scope>
    <source>
        <strain evidence="2">cv. AG2017</strain>
        <tissue evidence="1">Leaf</tissue>
    </source>
</reference>
<dbReference type="AlphaFoldDB" id="A0A2I0KIW9"/>
<evidence type="ECO:0000313" key="2">
    <source>
        <dbReference type="Proteomes" id="UP000233551"/>
    </source>
</evidence>
<gene>
    <name evidence="1" type="ORF">CRG98_011432</name>
</gene>
<keyword evidence="2" id="KW-1185">Reference proteome</keyword>
<sequence length="125" mass="13926">MGLQWERGGEFGQGVRVHGMRTSSFSGCSTHFCQSEIEDEAFKLLCGASMKARLLGKWFQYGMVGFLCRSSPESGTGLVAPSRRSRCSINGELTTLSMTGRSPQYQSKIFQRALPRRLPWRAPQS</sequence>
<comment type="caution">
    <text evidence="1">The sequence shown here is derived from an EMBL/GenBank/DDBJ whole genome shotgun (WGS) entry which is preliminary data.</text>
</comment>
<protein>
    <submittedName>
        <fullName evidence="1">Uncharacterized protein</fullName>
    </submittedName>
</protein>
<accession>A0A2I0KIW9</accession>